<dbReference type="EMBL" id="AWUE01016340">
    <property type="protein sequence ID" value="OMO92647.1"/>
    <property type="molecule type" value="Genomic_DNA"/>
</dbReference>
<name>A0A1R3JCZ1_9ROSI</name>
<comment type="caution">
    <text evidence="1">The sequence shown here is derived from an EMBL/GenBank/DDBJ whole genome shotgun (WGS) entry which is preliminary data.</text>
</comment>
<gene>
    <name evidence="1" type="ORF">COLO4_17424</name>
</gene>
<accession>A0A1R3JCZ1</accession>
<protein>
    <submittedName>
        <fullName evidence="1">Uncharacterized protein</fullName>
    </submittedName>
</protein>
<dbReference type="Proteomes" id="UP000187203">
    <property type="component" value="Unassembled WGS sequence"/>
</dbReference>
<keyword evidence="2" id="KW-1185">Reference proteome</keyword>
<evidence type="ECO:0000313" key="1">
    <source>
        <dbReference type="EMBL" id="OMO92647.1"/>
    </source>
</evidence>
<dbReference type="AlphaFoldDB" id="A0A1R3JCZ1"/>
<reference evidence="2" key="1">
    <citation type="submission" date="2013-09" db="EMBL/GenBank/DDBJ databases">
        <title>Corchorus olitorius genome sequencing.</title>
        <authorList>
            <person name="Alam M."/>
            <person name="Haque M.S."/>
            <person name="Islam M.S."/>
            <person name="Emdad E.M."/>
            <person name="Islam M.M."/>
            <person name="Ahmed B."/>
            <person name="Halim A."/>
            <person name="Hossen Q.M.M."/>
            <person name="Hossain M.Z."/>
            <person name="Ahmed R."/>
            <person name="Khan M.M."/>
            <person name="Islam R."/>
            <person name="Rashid M.M."/>
            <person name="Khan S.A."/>
            <person name="Rahman M.S."/>
            <person name="Alam M."/>
            <person name="Yahiya A.S."/>
            <person name="Khan M.S."/>
            <person name="Azam M.S."/>
            <person name="Haque T."/>
            <person name="Lashkar M.Z.H."/>
            <person name="Akhand A.I."/>
            <person name="Morshed G."/>
            <person name="Roy S."/>
            <person name="Uddin K.S."/>
            <person name="Rabeya T."/>
            <person name="Hossain A.S."/>
            <person name="Chowdhury A."/>
            <person name="Snigdha A.R."/>
            <person name="Mortoza M.S."/>
            <person name="Matin S.A."/>
            <person name="Hoque S.M.E."/>
            <person name="Islam M.K."/>
            <person name="Roy D.K."/>
            <person name="Haider R."/>
            <person name="Moosa M.M."/>
            <person name="Elias S.M."/>
            <person name="Hasan A.M."/>
            <person name="Jahan S."/>
            <person name="Shafiuddin M."/>
            <person name="Mahmood N."/>
            <person name="Shommy N.S."/>
        </authorList>
    </citation>
    <scope>NUCLEOTIDE SEQUENCE [LARGE SCALE GENOMIC DNA]</scope>
    <source>
        <strain evidence="2">cv. O-4</strain>
    </source>
</reference>
<evidence type="ECO:0000313" key="2">
    <source>
        <dbReference type="Proteomes" id="UP000187203"/>
    </source>
</evidence>
<sequence>MGALAPQQLAAPDARLSDIGAIPASGINGPTSMGIMEMMGIRKSAKLARQNVSATCGDRRKKIKAPGCFNAIDMLGEIRWRTQGRSQVARDNIYTTYFWRAS</sequence>
<proteinExistence type="predicted"/>
<organism evidence="1 2">
    <name type="scientific">Corchorus olitorius</name>
    <dbReference type="NCBI Taxonomy" id="93759"/>
    <lineage>
        <taxon>Eukaryota</taxon>
        <taxon>Viridiplantae</taxon>
        <taxon>Streptophyta</taxon>
        <taxon>Embryophyta</taxon>
        <taxon>Tracheophyta</taxon>
        <taxon>Spermatophyta</taxon>
        <taxon>Magnoliopsida</taxon>
        <taxon>eudicotyledons</taxon>
        <taxon>Gunneridae</taxon>
        <taxon>Pentapetalae</taxon>
        <taxon>rosids</taxon>
        <taxon>malvids</taxon>
        <taxon>Malvales</taxon>
        <taxon>Malvaceae</taxon>
        <taxon>Grewioideae</taxon>
        <taxon>Apeibeae</taxon>
        <taxon>Corchorus</taxon>
    </lineage>
</organism>